<dbReference type="Proteomes" id="UP000664521">
    <property type="component" value="Unassembled WGS sequence"/>
</dbReference>
<dbReference type="PANTHER" id="PTHR48079">
    <property type="entry name" value="PROTEIN YEEZ"/>
    <property type="match status" value="1"/>
</dbReference>
<protein>
    <recommendedName>
        <fullName evidence="1">NAD-dependent epimerase/dehydratase domain-containing protein</fullName>
    </recommendedName>
</protein>
<feature type="domain" description="NAD-dependent epimerase/dehydratase" evidence="1">
    <location>
        <begin position="11"/>
        <end position="230"/>
    </location>
</feature>
<sequence length="318" mass="33868">MSTQQHHQRLFITGASGYVGSVITEFAIAQGYKVQGLSRTQDSDTKLKNLGATPVRGDLTSLDILRRESTEADAVIHLATAFELGPGKFEDIVHTDMAALDAIAAGLAGSQKVLLVTSGTLAAAADPSGAETTEEAPLWESPVSARNKVEAHALSLASKNIRVVGIRLAAYVYGRGGSATKAFMGMSKQSGSVTCIDGGKNHITSVHVDDAARLYLLALENGTAGELYNASAATDVTARQLWDALAEILELPVRDIRYEDALTQLGDVLPWFLKAENRASGAKARRDFGWQPRETDILDDVSNGSYLAVAKAMREAHS</sequence>
<name>A0A8H3J554_9LECA</name>
<dbReference type="SUPFAM" id="SSF51735">
    <property type="entry name" value="NAD(P)-binding Rossmann-fold domains"/>
    <property type="match status" value="1"/>
</dbReference>
<dbReference type="AlphaFoldDB" id="A0A8H3J554"/>
<dbReference type="PANTHER" id="PTHR48079:SF5">
    <property type="entry name" value="DEPENDENT EPIMERASE_DEHYDRATASE, PUTATIVE (AFU_ORTHOLOGUE AFUA_7G00180)-RELATED"/>
    <property type="match status" value="1"/>
</dbReference>
<reference evidence="2" key="1">
    <citation type="submission" date="2021-03" db="EMBL/GenBank/DDBJ databases">
        <authorList>
            <person name="Tagirdzhanova G."/>
        </authorList>
    </citation>
    <scope>NUCLEOTIDE SEQUENCE</scope>
</reference>
<dbReference type="Pfam" id="PF01370">
    <property type="entry name" value="Epimerase"/>
    <property type="match status" value="1"/>
</dbReference>
<proteinExistence type="predicted"/>
<accession>A0A8H3J554</accession>
<dbReference type="EMBL" id="CAJPDS010000164">
    <property type="protein sequence ID" value="CAF9940845.1"/>
    <property type="molecule type" value="Genomic_DNA"/>
</dbReference>
<dbReference type="GO" id="GO:0004029">
    <property type="term" value="F:aldehyde dehydrogenase (NAD+) activity"/>
    <property type="evidence" value="ECO:0007669"/>
    <property type="project" value="TreeGrafter"/>
</dbReference>
<dbReference type="InterPro" id="IPR001509">
    <property type="entry name" value="Epimerase_deHydtase"/>
</dbReference>
<evidence type="ECO:0000313" key="2">
    <source>
        <dbReference type="EMBL" id="CAF9940845.1"/>
    </source>
</evidence>
<comment type="caution">
    <text evidence="2">The sequence shown here is derived from an EMBL/GenBank/DDBJ whole genome shotgun (WGS) entry which is preliminary data.</text>
</comment>
<gene>
    <name evidence="2" type="ORF">HETSPECPRED_002655</name>
</gene>
<evidence type="ECO:0000259" key="1">
    <source>
        <dbReference type="Pfam" id="PF01370"/>
    </source>
</evidence>
<keyword evidence="3" id="KW-1185">Reference proteome</keyword>
<organism evidence="2 3">
    <name type="scientific">Heterodermia speciosa</name>
    <dbReference type="NCBI Taxonomy" id="116794"/>
    <lineage>
        <taxon>Eukaryota</taxon>
        <taxon>Fungi</taxon>
        <taxon>Dikarya</taxon>
        <taxon>Ascomycota</taxon>
        <taxon>Pezizomycotina</taxon>
        <taxon>Lecanoromycetes</taxon>
        <taxon>OSLEUM clade</taxon>
        <taxon>Lecanoromycetidae</taxon>
        <taxon>Caliciales</taxon>
        <taxon>Physciaceae</taxon>
        <taxon>Heterodermia</taxon>
    </lineage>
</organism>
<dbReference type="GO" id="GO:0005737">
    <property type="term" value="C:cytoplasm"/>
    <property type="evidence" value="ECO:0007669"/>
    <property type="project" value="TreeGrafter"/>
</dbReference>
<dbReference type="InterPro" id="IPR036291">
    <property type="entry name" value="NAD(P)-bd_dom_sf"/>
</dbReference>
<dbReference type="InterPro" id="IPR051783">
    <property type="entry name" value="NAD(P)-dependent_oxidoreduct"/>
</dbReference>
<evidence type="ECO:0000313" key="3">
    <source>
        <dbReference type="Proteomes" id="UP000664521"/>
    </source>
</evidence>
<dbReference type="Gene3D" id="3.40.50.720">
    <property type="entry name" value="NAD(P)-binding Rossmann-like Domain"/>
    <property type="match status" value="1"/>
</dbReference>
<dbReference type="OrthoDB" id="10262413at2759"/>